<evidence type="ECO:0000313" key="1">
    <source>
        <dbReference type="EMBL" id="WPZ23120.1"/>
    </source>
</evidence>
<accession>A0ABZ0V2J2</accession>
<reference evidence="1 2" key="1">
    <citation type="submission" date="2023-11" db="EMBL/GenBank/DDBJ databases">
        <title>From the Deep-Sea to the Surface: Bacterial Genomes Isolated from the Moytirra Hydrothermal Vent Plume.</title>
        <authorList>
            <person name="Major S.R."/>
        </authorList>
    </citation>
    <scope>NUCLEOTIDE SEQUENCE [LARGE SCALE GENOMIC DNA]</scope>
    <source>
        <strain evidence="1 2">OXR-9</strain>
    </source>
</reference>
<dbReference type="Proteomes" id="UP001326567">
    <property type="component" value="Chromosome"/>
</dbReference>
<sequence>MFSVGEIDVKGLQQFENMLGALGAEAPKAVNRAINRTGDMARTQVVRTLARQTGLPQKTIRKSVKVKRSSWANLEYQLKSAGGDVSLKYFKKRETDDGVRAYLGDARGWDWFAESFFRGGRWPRPRKAISWSHGHVFVRVGGRTELEKVKSGVFIPEEMVDGATAKAFEKSVEKNLPRRLDHEISRLLGL</sequence>
<gene>
    <name evidence="1" type="ORF">T7987_07785</name>
</gene>
<dbReference type="EMBL" id="CP139725">
    <property type="protein sequence ID" value="WPZ23120.1"/>
    <property type="molecule type" value="Genomic_DNA"/>
</dbReference>
<keyword evidence="2" id="KW-1185">Reference proteome</keyword>
<protein>
    <submittedName>
        <fullName evidence="1">Phage tail protein</fullName>
    </submittedName>
</protein>
<dbReference type="InterPro" id="IPR010633">
    <property type="entry name" value="Phage_lambda_GpZ"/>
</dbReference>
<dbReference type="RefSeq" id="WP_322329596.1">
    <property type="nucleotide sequence ID" value="NZ_CP139725.1"/>
</dbReference>
<evidence type="ECO:0000313" key="2">
    <source>
        <dbReference type="Proteomes" id="UP001326567"/>
    </source>
</evidence>
<proteinExistence type="predicted"/>
<name>A0ABZ0V2J2_9RHOB</name>
<dbReference type="Pfam" id="PF06763">
    <property type="entry name" value="Minor_tail_Z"/>
    <property type="match status" value="1"/>
</dbReference>
<organism evidence="1 2">
    <name type="scientific">Sulfitobacter faviae</name>
    <dbReference type="NCBI Taxonomy" id="1775881"/>
    <lineage>
        <taxon>Bacteria</taxon>
        <taxon>Pseudomonadati</taxon>
        <taxon>Pseudomonadota</taxon>
        <taxon>Alphaproteobacteria</taxon>
        <taxon>Rhodobacterales</taxon>
        <taxon>Roseobacteraceae</taxon>
        <taxon>Sulfitobacter</taxon>
    </lineage>
</organism>